<protein>
    <submittedName>
        <fullName evidence="2">Uncharacterized protein</fullName>
    </submittedName>
</protein>
<dbReference type="Pfam" id="PF13469">
    <property type="entry name" value="Sulfotransfer_3"/>
    <property type="match status" value="1"/>
</dbReference>
<dbReference type="InterPro" id="IPR011990">
    <property type="entry name" value="TPR-like_helical_dom_sf"/>
</dbReference>
<evidence type="ECO:0000313" key="2">
    <source>
        <dbReference type="EMBL" id="GAD01233.1"/>
    </source>
</evidence>
<dbReference type="InterPro" id="IPR027417">
    <property type="entry name" value="P-loop_NTPase"/>
</dbReference>
<accession>R9PIZ6</accession>
<evidence type="ECO:0000256" key="1">
    <source>
        <dbReference type="ARBA" id="ARBA00022679"/>
    </source>
</evidence>
<evidence type="ECO:0000313" key="3">
    <source>
        <dbReference type="Proteomes" id="UP000014461"/>
    </source>
</evidence>
<proteinExistence type="predicted"/>
<dbReference type="SUPFAM" id="SSF48452">
    <property type="entry name" value="TPR-like"/>
    <property type="match status" value="1"/>
</dbReference>
<dbReference type="Proteomes" id="UP000014461">
    <property type="component" value="Unassembled WGS sequence"/>
</dbReference>
<dbReference type="EMBL" id="BARX01000006">
    <property type="protein sequence ID" value="GAD01233.1"/>
    <property type="molecule type" value="Genomic_DNA"/>
</dbReference>
<comment type="caution">
    <text evidence="2">The sequence shown here is derived from an EMBL/GenBank/DDBJ whole genome shotgun (WGS) entry which is preliminary data.</text>
</comment>
<dbReference type="SMART" id="SM00028">
    <property type="entry name" value="TPR"/>
    <property type="match status" value="3"/>
</dbReference>
<dbReference type="AlphaFoldDB" id="R9PIZ6"/>
<dbReference type="STRING" id="1331007.AALB_1313"/>
<dbReference type="OrthoDB" id="9815894at2"/>
<dbReference type="GO" id="GO:0008476">
    <property type="term" value="F:protein-tyrosine sulfotransferase activity"/>
    <property type="evidence" value="ECO:0007669"/>
    <property type="project" value="InterPro"/>
</dbReference>
<dbReference type="PANTHER" id="PTHR12788:SF10">
    <property type="entry name" value="PROTEIN-TYROSINE SULFOTRANSFERASE"/>
    <property type="match status" value="1"/>
</dbReference>
<dbReference type="RefSeq" id="WP_016401001.1">
    <property type="nucleotide sequence ID" value="NZ_BARX01000006.1"/>
</dbReference>
<keyword evidence="3" id="KW-1185">Reference proteome</keyword>
<sequence length="574" mass="66435">MKPEMRHAIMEKAVKALQAGKYSQALSTIGKINKLKSQQDYKSLELEAYVLFQQQKLERALASYKSLLALCENQQQRSATYKNMAKAEKLLGLFSSAIEHFEQSFSLTGEANNADVAAALGECYLEEDRYHDLGTLAEKMKMWPGQFAPAQALLISSAKRQNQRALILRLIEELLSHSKFVEEWQLEFSIDTLMFIREHQHAEQLLQQAQIDFVNKAWISFYQAELSARNGHSEHVIKLLSDELIDRLDFMRQKAAFKLRAEAYDKQKDYSAAFADFSAMASLNHQRVQGQTRTDKVAEFQKLDLSFIKQLAEANEPQPVFMMGFNRSGTTLLENILDTQPNIVALSETRSIYNLTQSITSQFNKRYPQDLATLTEDELKQLREQYFSYIQSLGLAPLANSLIVDKFPLYTVDLPFILQLFPKAKIIFCLRHPIDTCLSNFQQNSANNQEQAWLNQLGDCFKRYQQVFKLFNRYQAELPLNIHFVRYEDLVEDLEKEASKVFKFLGMSANSHYLEFEKYAQQKIVMSASSNQVVKPIYTDSRYKWLNYQQFLQPHIPKVAEFIERLGYQHDAPE</sequence>
<dbReference type="Gene3D" id="3.40.50.300">
    <property type="entry name" value="P-loop containing nucleotide triphosphate hydrolases"/>
    <property type="match status" value="1"/>
</dbReference>
<dbReference type="PANTHER" id="PTHR12788">
    <property type="entry name" value="PROTEIN-TYROSINE SULFOTRANSFERASE 2"/>
    <property type="match status" value="1"/>
</dbReference>
<gene>
    <name evidence="2" type="ORF">AALB_1313</name>
</gene>
<dbReference type="SUPFAM" id="SSF52540">
    <property type="entry name" value="P-loop containing nucleoside triphosphate hydrolases"/>
    <property type="match status" value="1"/>
</dbReference>
<keyword evidence="1" id="KW-0808">Transferase</keyword>
<dbReference type="Gene3D" id="1.25.40.10">
    <property type="entry name" value="Tetratricopeptide repeat domain"/>
    <property type="match status" value="1"/>
</dbReference>
<dbReference type="InterPro" id="IPR026634">
    <property type="entry name" value="TPST-like"/>
</dbReference>
<reference evidence="2" key="1">
    <citation type="journal article" date="2013" name="Genome Announc.">
        <title>Draft Genome Sequence of Agarivorans albus Strain MKT 106T, an Agarolytic Marine Bacterium.</title>
        <authorList>
            <person name="Yasuike M."/>
            <person name="Nakamura Y."/>
            <person name="Kai W."/>
            <person name="Fujiwara A."/>
            <person name="Fukui Y."/>
            <person name="Satomi M."/>
            <person name="Sano M."/>
        </authorList>
    </citation>
    <scope>NUCLEOTIDE SEQUENCE [LARGE SCALE GENOMIC DNA]</scope>
</reference>
<name>R9PIZ6_AGAAL</name>
<organism evidence="2 3">
    <name type="scientific">Agarivorans albus MKT 106</name>
    <dbReference type="NCBI Taxonomy" id="1331007"/>
    <lineage>
        <taxon>Bacteria</taxon>
        <taxon>Pseudomonadati</taxon>
        <taxon>Pseudomonadota</taxon>
        <taxon>Gammaproteobacteria</taxon>
        <taxon>Alteromonadales</taxon>
        <taxon>Alteromonadaceae</taxon>
        <taxon>Agarivorans</taxon>
    </lineage>
</organism>
<dbReference type="InterPro" id="IPR019734">
    <property type="entry name" value="TPR_rpt"/>
</dbReference>